<sequence length="340" mass="36976">MSSRPRPVCRGVSAAPAAAADTIPGPSPGARLCTGRAAVAAAGASAADLRAMKRSHHEIWSLLAAGEGVLLRADCPELGGALDWLARSGRLLKVLPGTYVDAARADDVALRVRAARRWAPDAVFRAETAARLTFWPEAPVTDVALSVRTRQIRAAPGFRVDRRHVPPDLVQEWGGLRCTTPALTALDLCPSLGGAGIDSLLRSRRGTLDQLWEALAATGSRPGNVERTRLLIESRDQPWSEAERVAHVLLRSAGIGGWVANHPVRVAGHWYYLDIAFPERHLAIEVDGREHHGSDRFEADRWRHNELTAARWTVLHITWSMLTESPEAVLWLVTTTLGTC</sequence>
<evidence type="ECO:0000313" key="2">
    <source>
        <dbReference type="EMBL" id="RCK67962.1"/>
    </source>
</evidence>
<protein>
    <submittedName>
        <fullName evidence="2">DUF559 domain-containing protein</fullName>
    </submittedName>
</protein>
<dbReference type="Proteomes" id="UP000252770">
    <property type="component" value="Unassembled WGS sequence"/>
</dbReference>
<evidence type="ECO:0000313" key="3">
    <source>
        <dbReference type="Proteomes" id="UP000252770"/>
    </source>
</evidence>
<keyword evidence="3" id="KW-1185">Reference proteome</keyword>
<organism evidence="2 3">
    <name type="scientific">Desertihabitans brevis</name>
    <dbReference type="NCBI Taxonomy" id="2268447"/>
    <lineage>
        <taxon>Bacteria</taxon>
        <taxon>Bacillati</taxon>
        <taxon>Actinomycetota</taxon>
        <taxon>Actinomycetes</taxon>
        <taxon>Propionibacteriales</taxon>
        <taxon>Propionibacteriaceae</taxon>
        <taxon>Desertihabitans</taxon>
    </lineage>
</organism>
<dbReference type="EMBL" id="QOUI01000016">
    <property type="protein sequence ID" value="RCK67962.1"/>
    <property type="molecule type" value="Genomic_DNA"/>
</dbReference>
<dbReference type="Gene3D" id="3.40.960.10">
    <property type="entry name" value="VSR Endonuclease"/>
    <property type="match status" value="1"/>
</dbReference>
<proteinExistence type="predicted"/>
<accession>A0A367YSG5</accession>
<reference evidence="2 3" key="1">
    <citation type="submission" date="2018-07" db="EMBL/GenBank/DDBJ databases">
        <title>Desertimonas flava gen. nov. sp. nov.</title>
        <authorList>
            <person name="Liu S."/>
        </authorList>
    </citation>
    <scope>NUCLEOTIDE SEQUENCE [LARGE SCALE GENOMIC DNA]</scope>
    <source>
        <strain evidence="2 3">16Sb5-5</strain>
    </source>
</reference>
<dbReference type="AlphaFoldDB" id="A0A367YSG5"/>
<evidence type="ECO:0000259" key="1">
    <source>
        <dbReference type="Pfam" id="PF04480"/>
    </source>
</evidence>
<comment type="caution">
    <text evidence="2">The sequence shown here is derived from an EMBL/GenBank/DDBJ whole genome shotgun (WGS) entry which is preliminary data.</text>
</comment>
<name>A0A367YSG5_9ACTN</name>
<dbReference type="InterPro" id="IPR007569">
    <property type="entry name" value="DUF559"/>
</dbReference>
<dbReference type="SUPFAM" id="SSF52980">
    <property type="entry name" value="Restriction endonuclease-like"/>
    <property type="match status" value="1"/>
</dbReference>
<dbReference type="Pfam" id="PF04480">
    <property type="entry name" value="DUF559"/>
    <property type="match status" value="1"/>
</dbReference>
<gene>
    <name evidence="2" type="ORF">DT076_18645</name>
</gene>
<dbReference type="InterPro" id="IPR011335">
    <property type="entry name" value="Restrct_endonuc-II-like"/>
</dbReference>
<feature type="domain" description="DUF559" evidence="1">
    <location>
        <begin position="241"/>
        <end position="334"/>
    </location>
</feature>